<dbReference type="InterPro" id="IPR011250">
    <property type="entry name" value="OMP/PagP_B-barrel"/>
</dbReference>
<dbReference type="SUPFAM" id="SSF56925">
    <property type="entry name" value="OMPA-like"/>
    <property type="match status" value="1"/>
</dbReference>
<name>A0ABU9E4S3_9BACT</name>
<comment type="caution">
    <text evidence="2">The sequence shown here is derived from an EMBL/GenBank/DDBJ whole genome shotgun (WGS) entry which is preliminary data.</text>
</comment>
<dbReference type="Proteomes" id="UP001484239">
    <property type="component" value="Unassembled WGS sequence"/>
</dbReference>
<keyword evidence="3" id="KW-1185">Reference proteome</keyword>
<feature type="chain" id="PRO_5045688095" description="Outer membrane protein beta-barrel domain-containing protein" evidence="1">
    <location>
        <begin position="19"/>
        <end position="182"/>
    </location>
</feature>
<accession>A0ABU9E4S3</accession>
<protein>
    <recommendedName>
        <fullName evidence="4">Outer membrane protein beta-barrel domain-containing protein</fullName>
    </recommendedName>
</protein>
<dbReference type="RefSeq" id="WP_405278241.1">
    <property type="nucleotide sequence ID" value="NZ_CP144380.1"/>
</dbReference>
<reference evidence="2 3" key="1">
    <citation type="submission" date="2024-02" db="EMBL/GenBank/DDBJ databases">
        <title>A novel Gemmatimonadota bacterium.</title>
        <authorList>
            <person name="Du Z.-J."/>
            <person name="Ye Y.-Q."/>
        </authorList>
    </citation>
    <scope>NUCLEOTIDE SEQUENCE [LARGE SCALE GENOMIC DNA]</scope>
    <source>
        <strain evidence="2 3">DH-20</strain>
    </source>
</reference>
<evidence type="ECO:0008006" key="4">
    <source>
        <dbReference type="Google" id="ProtNLM"/>
    </source>
</evidence>
<evidence type="ECO:0000256" key="1">
    <source>
        <dbReference type="SAM" id="SignalP"/>
    </source>
</evidence>
<evidence type="ECO:0000313" key="3">
    <source>
        <dbReference type="Proteomes" id="UP001484239"/>
    </source>
</evidence>
<sequence length="182" mass="19239">MFLLAGVLSLFAAAPAVAQSGDQDAGRWWALTVGSGSTRFTCDLCTPERDSGPWAGLAVGASASEAVKVGVEGGFWTHLDDNDREWVYRAGVVAHVYPKTGSGLHLIGGGGWSAFRAGDFRYDAGRLTVGLGWDLPLTPGWMVGNSIVLDAASFGSLKNEQTTVDRDVGVSVLRLGVFLKHR</sequence>
<evidence type="ECO:0000313" key="2">
    <source>
        <dbReference type="EMBL" id="MEK9499741.1"/>
    </source>
</evidence>
<feature type="signal peptide" evidence="1">
    <location>
        <begin position="1"/>
        <end position="18"/>
    </location>
</feature>
<dbReference type="EMBL" id="JBBHLI010000001">
    <property type="protein sequence ID" value="MEK9499741.1"/>
    <property type="molecule type" value="Genomic_DNA"/>
</dbReference>
<gene>
    <name evidence="2" type="ORF">WI372_01940</name>
</gene>
<organism evidence="2 3">
    <name type="scientific">Gaopeijia maritima</name>
    <dbReference type="NCBI Taxonomy" id="3119007"/>
    <lineage>
        <taxon>Bacteria</taxon>
        <taxon>Pseudomonadati</taxon>
        <taxon>Gemmatimonadota</taxon>
        <taxon>Longimicrobiia</taxon>
        <taxon>Gaopeijiales</taxon>
        <taxon>Gaopeijiaceae</taxon>
        <taxon>Gaopeijia</taxon>
    </lineage>
</organism>
<proteinExistence type="predicted"/>
<keyword evidence="1" id="KW-0732">Signal</keyword>